<evidence type="ECO:0000313" key="5">
    <source>
        <dbReference type="EMBL" id="KAG0006561.1"/>
    </source>
</evidence>
<dbReference type="PROSITE" id="PS50132">
    <property type="entry name" value="RGS"/>
    <property type="match status" value="1"/>
</dbReference>
<feature type="non-terminal residue" evidence="5">
    <location>
        <position position="1"/>
    </location>
</feature>
<protein>
    <submittedName>
        <fullName evidence="5">Uncharacterized protein</fullName>
    </submittedName>
</protein>
<name>A0A9P6ML24_9FUNG</name>
<dbReference type="CDD" id="cd04371">
    <property type="entry name" value="DEP"/>
    <property type="match status" value="2"/>
</dbReference>
<dbReference type="InterPro" id="IPR036388">
    <property type="entry name" value="WH-like_DNA-bd_sf"/>
</dbReference>
<dbReference type="SUPFAM" id="SSF48097">
    <property type="entry name" value="Regulator of G-protein signaling, RGS"/>
    <property type="match status" value="1"/>
</dbReference>
<dbReference type="PANTHER" id="PTHR10845:SF192">
    <property type="entry name" value="DOUBLE HIT, ISOFORM B"/>
    <property type="match status" value="1"/>
</dbReference>
<keyword evidence="6" id="KW-1185">Reference proteome</keyword>
<feature type="compositionally biased region" description="Polar residues" evidence="2">
    <location>
        <begin position="377"/>
        <end position="387"/>
    </location>
</feature>
<evidence type="ECO:0000259" key="4">
    <source>
        <dbReference type="PROSITE" id="PS50186"/>
    </source>
</evidence>
<dbReference type="Gene3D" id="1.10.167.10">
    <property type="entry name" value="Regulator of G-protein Signalling 4, domain 2"/>
    <property type="match status" value="1"/>
</dbReference>
<dbReference type="AlphaFoldDB" id="A0A9P6ML24"/>
<dbReference type="InterPro" id="IPR044926">
    <property type="entry name" value="RGS_subdomain_2"/>
</dbReference>
<feature type="region of interest" description="Disordered" evidence="2">
    <location>
        <begin position="538"/>
        <end position="569"/>
    </location>
</feature>
<dbReference type="InterPro" id="IPR036390">
    <property type="entry name" value="WH_DNA-bd_sf"/>
</dbReference>
<gene>
    <name evidence="5" type="ORF">BGZ65_006629</name>
</gene>
<organism evidence="5 6">
    <name type="scientific">Modicella reniformis</name>
    <dbReference type="NCBI Taxonomy" id="1440133"/>
    <lineage>
        <taxon>Eukaryota</taxon>
        <taxon>Fungi</taxon>
        <taxon>Fungi incertae sedis</taxon>
        <taxon>Mucoromycota</taxon>
        <taxon>Mortierellomycotina</taxon>
        <taxon>Mortierellomycetes</taxon>
        <taxon>Mortierellales</taxon>
        <taxon>Mortierellaceae</taxon>
        <taxon>Modicella</taxon>
    </lineage>
</organism>
<dbReference type="InterPro" id="IPR000591">
    <property type="entry name" value="DEP_dom"/>
</dbReference>
<dbReference type="SUPFAM" id="SSF46785">
    <property type="entry name" value="Winged helix' DNA-binding domain"/>
    <property type="match status" value="2"/>
</dbReference>
<dbReference type="PANTHER" id="PTHR10845">
    <property type="entry name" value="REGULATOR OF G PROTEIN SIGNALING"/>
    <property type="match status" value="1"/>
</dbReference>
<comment type="caution">
    <text evidence="5">The sequence shown here is derived from an EMBL/GenBank/DDBJ whole genome shotgun (WGS) entry which is preliminary data.</text>
</comment>
<feature type="domain" description="RGS" evidence="3">
    <location>
        <begin position="415"/>
        <end position="608"/>
    </location>
</feature>
<feature type="compositionally biased region" description="Low complexity" evidence="2">
    <location>
        <begin position="552"/>
        <end position="566"/>
    </location>
</feature>
<reference evidence="5" key="1">
    <citation type="journal article" date="2020" name="Fungal Divers.">
        <title>Resolving the Mortierellaceae phylogeny through synthesis of multi-gene phylogenetics and phylogenomics.</title>
        <authorList>
            <person name="Vandepol N."/>
            <person name="Liber J."/>
            <person name="Desiro A."/>
            <person name="Na H."/>
            <person name="Kennedy M."/>
            <person name="Barry K."/>
            <person name="Grigoriev I.V."/>
            <person name="Miller A.N."/>
            <person name="O'Donnell K."/>
            <person name="Stajich J.E."/>
            <person name="Bonito G."/>
        </authorList>
    </citation>
    <scope>NUCLEOTIDE SEQUENCE</scope>
    <source>
        <strain evidence="5">MES-2147</strain>
    </source>
</reference>
<feature type="compositionally biased region" description="Basic residues" evidence="2">
    <location>
        <begin position="665"/>
        <end position="679"/>
    </location>
</feature>
<evidence type="ECO:0000259" key="3">
    <source>
        <dbReference type="PROSITE" id="PS50132"/>
    </source>
</evidence>
<feature type="region of interest" description="Disordered" evidence="2">
    <location>
        <begin position="377"/>
        <end position="417"/>
    </location>
</feature>
<dbReference type="SMART" id="SM00049">
    <property type="entry name" value="DEP"/>
    <property type="match status" value="2"/>
</dbReference>
<dbReference type="SMART" id="SM00315">
    <property type="entry name" value="RGS"/>
    <property type="match status" value="1"/>
</dbReference>
<proteinExistence type="predicted"/>
<dbReference type="GO" id="GO:0009968">
    <property type="term" value="P:negative regulation of signal transduction"/>
    <property type="evidence" value="ECO:0007669"/>
    <property type="project" value="UniProtKB-KW"/>
</dbReference>
<dbReference type="Pfam" id="PF00610">
    <property type="entry name" value="DEP"/>
    <property type="match status" value="1"/>
</dbReference>
<feature type="compositionally biased region" description="Low complexity" evidence="2">
    <location>
        <begin position="398"/>
        <end position="417"/>
    </location>
</feature>
<dbReference type="InterPro" id="IPR036305">
    <property type="entry name" value="RGS_sf"/>
</dbReference>
<dbReference type="Gene3D" id="1.10.10.10">
    <property type="entry name" value="Winged helix-like DNA-binding domain superfamily/Winged helix DNA-binding domain"/>
    <property type="match status" value="2"/>
</dbReference>
<dbReference type="PROSITE" id="PS50186">
    <property type="entry name" value="DEP"/>
    <property type="match status" value="1"/>
</dbReference>
<dbReference type="Pfam" id="PF00615">
    <property type="entry name" value="RGS"/>
    <property type="match status" value="1"/>
</dbReference>
<evidence type="ECO:0000313" key="6">
    <source>
        <dbReference type="Proteomes" id="UP000749646"/>
    </source>
</evidence>
<feature type="compositionally biased region" description="Polar residues" evidence="2">
    <location>
        <begin position="635"/>
        <end position="645"/>
    </location>
</feature>
<feature type="region of interest" description="Disordered" evidence="2">
    <location>
        <begin position="630"/>
        <end position="679"/>
    </location>
</feature>
<dbReference type="EMBL" id="JAAAHW010000095">
    <property type="protein sequence ID" value="KAG0006561.1"/>
    <property type="molecule type" value="Genomic_DNA"/>
</dbReference>
<evidence type="ECO:0000256" key="2">
    <source>
        <dbReference type="SAM" id="MobiDB-lite"/>
    </source>
</evidence>
<dbReference type="OrthoDB" id="196547at2759"/>
<accession>A0A9P6ML24</accession>
<dbReference type="InterPro" id="IPR058855">
    <property type="entry name" value="RGS1/SST2-like_Fungal-DR"/>
</dbReference>
<sequence length="691" mass="76543">MISLRIDNHKIRFRSYPNSFTAEAAVANLGNLQVIQSNRVSDPNDPTRIISQVTTTQFALSRDMARNLCQTFMDARLFESATDLTKREFQPRGLYQVTPKGAHLLAKFVVRNSSPNEESRRITSNATASLVYLERTDDEDAIILNLKQVDTILKRFAGPEPNVSNSILGDTPMSPANSGGRERTNSVKDLCNGIEVNDQQYENETYKHTFYGKAAVEWLLDYTAVISKEEAICVCQEMVNAKYIEQVGEENTEGPSLFRTGNSTLYHLTEIGRALAGWKSLDSTSEDWMDKRTTNGAKNERGNVEVTSLSAQFNLTANNLARLPISLVNRERHSMDEASLAGAIASNDEPPRGPTRRLSQILNDPAFQLSLSEAPTMSSYAPSSSGKDSVGAGPGGARLTPPLSSSQSTTSNTSRLNGILSDAPVRDLFKNFLKQNFCEENLSFYLEVLDYRTKFGGLITAAKAYNISPSGQDPNGVNVPYPPSLRELEKQTCSQAFAIYETYLVSGAPREVNLPHQMRHDIMAYMQALVRNMEAPELNNKTSTKDKNRKASSTPSSLSSQSSDASENGGQRVIHISLFDMIHEHIFRLMSSDSVPKFIKTDKYLEVVMNKHKRKSTSSVSSSTSSISLSALVSGPNSNNGSTAGLTAMGQDGHGGNMHGQYRWRSNHQRRNVKKRKQRQRYVQFGIESKR</sequence>
<feature type="domain" description="DEP" evidence="4">
    <location>
        <begin position="190"/>
        <end position="270"/>
    </location>
</feature>
<evidence type="ECO:0000256" key="1">
    <source>
        <dbReference type="ARBA" id="ARBA00022700"/>
    </source>
</evidence>
<feature type="region of interest" description="Disordered" evidence="2">
    <location>
        <begin position="164"/>
        <end position="184"/>
    </location>
</feature>
<dbReference type="GO" id="GO:0035556">
    <property type="term" value="P:intracellular signal transduction"/>
    <property type="evidence" value="ECO:0007669"/>
    <property type="project" value="InterPro"/>
</dbReference>
<keyword evidence="1" id="KW-0734">Signal transduction inhibitor</keyword>
<dbReference type="Proteomes" id="UP000749646">
    <property type="component" value="Unassembled WGS sequence"/>
</dbReference>
<dbReference type="InterPro" id="IPR016137">
    <property type="entry name" value="RGS"/>
</dbReference>
<dbReference type="Pfam" id="PF25889">
    <property type="entry name" value="WHD_Fungal_DR"/>
    <property type="match status" value="1"/>
</dbReference>